<dbReference type="AlphaFoldDB" id="C0P631"/>
<sequence length="98" mass="10672">MCAPASAQPALSYGLNRLGHTHRSCPWCSKLWRISPSTAMTCFLNARAVRFVLYFTWNLPTGLLALLTELSGIISSKNSSATSPSSSILSCLVYHLKP</sequence>
<name>C0P631_MAIZE</name>
<organism evidence="1">
    <name type="scientific">Zea mays</name>
    <name type="common">Maize</name>
    <dbReference type="NCBI Taxonomy" id="4577"/>
    <lineage>
        <taxon>Eukaryota</taxon>
        <taxon>Viridiplantae</taxon>
        <taxon>Streptophyta</taxon>
        <taxon>Embryophyta</taxon>
        <taxon>Tracheophyta</taxon>
        <taxon>Spermatophyta</taxon>
        <taxon>Magnoliopsida</taxon>
        <taxon>Liliopsida</taxon>
        <taxon>Poales</taxon>
        <taxon>Poaceae</taxon>
        <taxon>PACMAD clade</taxon>
        <taxon>Panicoideae</taxon>
        <taxon>Andropogonodae</taxon>
        <taxon>Andropogoneae</taxon>
        <taxon>Tripsacinae</taxon>
        <taxon>Zea</taxon>
    </lineage>
</organism>
<reference evidence="1" key="1">
    <citation type="journal article" date="2009" name="PLoS Genet.">
        <title>Sequencing, mapping, and analysis of 27,455 maize full-length cDNAs.</title>
        <authorList>
            <person name="Soderlund C."/>
            <person name="Descour A."/>
            <person name="Kudrna D."/>
            <person name="Bomhoff M."/>
            <person name="Boyd L."/>
            <person name="Currie J."/>
            <person name="Angelova A."/>
            <person name="Collura K."/>
            <person name="Wissotski M."/>
            <person name="Ashley E."/>
            <person name="Morrow D."/>
            <person name="Fernandes J."/>
            <person name="Walbot V."/>
            <person name="Yu Y."/>
        </authorList>
    </citation>
    <scope>NUCLEOTIDE SEQUENCE</scope>
    <source>
        <strain evidence="1">B73</strain>
    </source>
</reference>
<accession>C0P631</accession>
<evidence type="ECO:0000313" key="1">
    <source>
        <dbReference type="EMBL" id="ACN28447.1"/>
    </source>
</evidence>
<dbReference type="EMBL" id="BT063750">
    <property type="protein sequence ID" value="ACN28447.1"/>
    <property type="molecule type" value="mRNA"/>
</dbReference>
<reference evidence="1" key="2">
    <citation type="submission" date="2012-06" db="EMBL/GenBank/DDBJ databases">
        <authorList>
            <person name="Yu Y."/>
            <person name="Currie J."/>
            <person name="Lomeli R."/>
            <person name="Angelova A."/>
            <person name="Collura K."/>
            <person name="Wissotski M."/>
            <person name="Campos D."/>
            <person name="Kudrna D."/>
            <person name="Golser W."/>
            <person name="Ashely E."/>
            <person name="Descour A."/>
            <person name="Fernandes J."/>
            <person name="Soderlund C."/>
            <person name="Walbot V."/>
        </authorList>
    </citation>
    <scope>NUCLEOTIDE SEQUENCE</scope>
    <source>
        <strain evidence="1">B73</strain>
    </source>
</reference>
<protein>
    <submittedName>
        <fullName evidence="1">Uncharacterized protein</fullName>
    </submittedName>
</protein>
<proteinExistence type="evidence at transcript level"/>